<comment type="caution">
    <text evidence="1">The sequence shown here is derived from an EMBL/GenBank/DDBJ whole genome shotgun (WGS) entry which is preliminary data.</text>
</comment>
<keyword evidence="2" id="KW-1185">Reference proteome</keyword>
<dbReference type="Proteomes" id="UP000184267">
    <property type="component" value="Unassembled WGS sequence"/>
</dbReference>
<evidence type="ECO:0000313" key="1">
    <source>
        <dbReference type="EMBL" id="OJT03846.1"/>
    </source>
</evidence>
<protein>
    <recommendedName>
        <fullName evidence="3">BTB domain-containing protein</fullName>
    </recommendedName>
</protein>
<dbReference type="EMBL" id="MNAD01001591">
    <property type="protein sequence ID" value="OJT03846.1"/>
    <property type="molecule type" value="Genomic_DNA"/>
</dbReference>
<dbReference type="OrthoDB" id="2758621at2759"/>
<dbReference type="AlphaFoldDB" id="A0A1M2V8J7"/>
<evidence type="ECO:0008006" key="3">
    <source>
        <dbReference type="Google" id="ProtNLM"/>
    </source>
</evidence>
<organism evidence="1 2">
    <name type="scientific">Trametes pubescens</name>
    <name type="common">White-rot fungus</name>
    <dbReference type="NCBI Taxonomy" id="154538"/>
    <lineage>
        <taxon>Eukaryota</taxon>
        <taxon>Fungi</taxon>
        <taxon>Dikarya</taxon>
        <taxon>Basidiomycota</taxon>
        <taxon>Agaricomycotina</taxon>
        <taxon>Agaricomycetes</taxon>
        <taxon>Polyporales</taxon>
        <taxon>Polyporaceae</taxon>
        <taxon>Trametes</taxon>
    </lineage>
</organism>
<dbReference type="OMA" id="ECCAPER"/>
<reference evidence="1 2" key="1">
    <citation type="submission" date="2016-10" db="EMBL/GenBank/DDBJ databases">
        <title>Genome sequence of the basidiomycete white-rot fungus Trametes pubescens.</title>
        <authorList>
            <person name="Makela M.R."/>
            <person name="Granchi Z."/>
            <person name="Peng M."/>
            <person name="De Vries R.P."/>
            <person name="Grigoriev I."/>
            <person name="Riley R."/>
            <person name="Hilden K."/>
        </authorList>
    </citation>
    <scope>NUCLEOTIDE SEQUENCE [LARGE SCALE GENOMIC DNA]</scope>
    <source>
        <strain evidence="1 2">FBCC735</strain>
    </source>
</reference>
<evidence type="ECO:0000313" key="2">
    <source>
        <dbReference type="Proteomes" id="UP000184267"/>
    </source>
</evidence>
<accession>A0A1M2V8J7</accession>
<proteinExistence type="predicted"/>
<gene>
    <name evidence="1" type="ORF">TRAPUB_5469</name>
</gene>
<name>A0A1M2V8J7_TRAPU</name>
<sequence>MTRRSRALFEDSKDEDEKCYQEMFASGKLGKSLDDHFKQDSCWYPDGNIIRRVNDTLFKLHHSRLVRYCECFPPELTRPLESSALWEVIDGCPVFTISALSVKDLEVFLTQLAMNPPSQSVTGAILRTAHVLKSPLFTTIGTRALESLWPSQYSPDTHTTRRPWTDTLDAITLAHEHHLPQLVKPAFSTLLRSYTFWDALKHSRTRIPLPETDILRLYEARRAMGRAWRLLVLAPPLAECCAPERAVASGMACKVLGTARAGEWCAFWIERRYVEQGAHDPWRGVDVMKLVCADLRATWCWWCLEERARAWDAALLEWWNQLDDWLGIKCPP</sequence>